<organism evidence="2 3">
    <name type="scientific">Brevundimonas staleyi</name>
    <dbReference type="NCBI Taxonomy" id="74326"/>
    <lineage>
        <taxon>Bacteria</taxon>
        <taxon>Pseudomonadati</taxon>
        <taxon>Pseudomonadota</taxon>
        <taxon>Alphaproteobacteria</taxon>
        <taxon>Caulobacterales</taxon>
        <taxon>Caulobacteraceae</taxon>
        <taxon>Brevundimonas</taxon>
    </lineage>
</organism>
<keyword evidence="3" id="KW-1185">Reference proteome</keyword>
<feature type="transmembrane region" description="Helical" evidence="1">
    <location>
        <begin position="105"/>
        <end position="125"/>
    </location>
</feature>
<evidence type="ECO:0000313" key="3">
    <source>
        <dbReference type="Proteomes" id="UP001596152"/>
    </source>
</evidence>
<reference evidence="3" key="1">
    <citation type="journal article" date="2019" name="Int. J. Syst. Evol. Microbiol.">
        <title>The Global Catalogue of Microorganisms (GCM) 10K type strain sequencing project: providing services to taxonomists for standard genome sequencing and annotation.</title>
        <authorList>
            <consortium name="The Broad Institute Genomics Platform"/>
            <consortium name="The Broad Institute Genome Sequencing Center for Infectious Disease"/>
            <person name="Wu L."/>
            <person name="Ma J."/>
        </authorList>
    </citation>
    <scope>NUCLEOTIDE SEQUENCE [LARGE SCALE GENOMIC DNA]</scope>
    <source>
        <strain evidence="3">JCM 12125</strain>
    </source>
</reference>
<feature type="transmembrane region" description="Helical" evidence="1">
    <location>
        <begin position="170"/>
        <end position="190"/>
    </location>
</feature>
<name>A0ABW0FTP3_9CAUL</name>
<feature type="transmembrane region" description="Helical" evidence="1">
    <location>
        <begin position="81"/>
        <end position="99"/>
    </location>
</feature>
<proteinExistence type="predicted"/>
<evidence type="ECO:0000313" key="2">
    <source>
        <dbReference type="EMBL" id="MFC5345090.1"/>
    </source>
</evidence>
<evidence type="ECO:0000256" key="1">
    <source>
        <dbReference type="SAM" id="Phobius"/>
    </source>
</evidence>
<gene>
    <name evidence="2" type="ORF">ACFPIE_14290</name>
</gene>
<accession>A0ABW0FTP3</accession>
<evidence type="ECO:0008006" key="4">
    <source>
        <dbReference type="Google" id="ProtNLM"/>
    </source>
</evidence>
<feature type="transmembrane region" description="Helical" evidence="1">
    <location>
        <begin position="137"/>
        <end position="158"/>
    </location>
</feature>
<keyword evidence="1" id="KW-0812">Transmembrane</keyword>
<dbReference type="Proteomes" id="UP001596152">
    <property type="component" value="Unassembled WGS sequence"/>
</dbReference>
<feature type="transmembrane region" description="Helical" evidence="1">
    <location>
        <begin position="12"/>
        <end position="36"/>
    </location>
</feature>
<sequence length="195" mass="20767">MSADIQPRQTSMWVKAATFGGLAVLGGVVGYLTARFTNLPDSVPWDDALAFMMGIALIVMGALVAITMVFRPAAVVGQGGLQIVVFVLAGLMFLAPMMAPEFVAPQIVFAGVALAFALQTVANVIVWRGSDEMMRRLMTETSTIAFWGLQSAFFLYAAAERMALIQPVSAWGMAGILMAVYLVSSIVPSVRRGLA</sequence>
<keyword evidence="1" id="KW-0472">Membrane</keyword>
<dbReference type="RefSeq" id="WP_374038170.1">
    <property type="nucleotide sequence ID" value="NZ_CP169082.1"/>
</dbReference>
<keyword evidence="1" id="KW-1133">Transmembrane helix</keyword>
<feature type="transmembrane region" description="Helical" evidence="1">
    <location>
        <begin position="48"/>
        <end position="69"/>
    </location>
</feature>
<comment type="caution">
    <text evidence="2">The sequence shown here is derived from an EMBL/GenBank/DDBJ whole genome shotgun (WGS) entry which is preliminary data.</text>
</comment>
<dbReference type="EMBL" id="JBHSLF010000025">
    <property type="protein sequence ID" value="MFC5345090.1"/>
    <property type="molecule type" value="Genomic_DNA"/>
</dbReference>
<protein>
    <recommendedName>
        <fullName evidence="4">DUF308 domain-containing protein</fullName>
    </recommendedName>
</protein>